<organism evidence="2 3">
    <name type="scientific">Luteococcus japonicus</name>
    <dbReference type="NCBI Taxonomy" id="33984"/>
    <lineage>
        <taxon>Bacteria</taxon>
        <taxon>Bacillati</taxon>
        <taxon>Actinomycetota</taxon>
        <taxon>Actinomycetes</taxon>
        <taxon>Propionibacteriales</taxon>
        <taxon>Propionibacteriaceae</taxon>
        <taxon>Luteococcus</taxon>
    </lineage>
</organism>
<dbReference type="InterPro" id="IPR019681">
    <property type="entry name" value="DUF2530"/>
</dbReference>
<accession>A0A3N1ZTQ4</accession>
<dbReference type="AlphaFoldDB" id="A0A3N1ZTQ4"/>
<gene>
    <name evidence="2" type="ORF">EDD41_1425</name>
</gene>
<keyword evidence="1" id="KW-0812">Transmembrane</keyword>
<comment type="caution">
    <text evidence="2">The sequence shown here is derived from an EMBL/GenBank/DDBJ whole genome shotgun (WGS) entry which is preliminary data.</text>
</comment>
<reference evidence="2 3" key="1">
    <citation type="submission" date="2018-11" db="EMBL/GenBank/DDBJ databases">
        <title>Sequencing the genomes of 1000 actinobacteria strains.</title>
        <authorList>
            <person name="Klenk H.-P."/>
        </authorList>
    </citation>
    <scope>NUCLEOTIDE SEQUENCE [LARGE SCALE GENOMIC DNA]</scope>
    <source>
        <strain evidence="2 3">DSM 10546</strain>
    </source>
</reference>
<name>A0A3N1ZTQ4_9ACTN</name>
<keyword evidence="1" id="KW-1133">Transmembrane helix</keyword>
<evidence type="ECO:0000256" key="1">
    <source>
        <dbReference type="SAM" id="Phobius"/>
    </source>
</evidence>
<sequence length="86" mass="9495">MASMSEPTPSPRHHFVQAPIRPLDEDGVQVARAGTALWLVATLLLWLRLDALRAAGQGWWLWVGVCGVILGLVGIVWCTRRRAARP</sequence>
<feature type="transmembrane region" description="Helical" evidence="1">
    <location>
        <begin position="30"/>
        <end position="47"/>
    </location>
</feature>
<evidence type="ECO:0000313" key="2">
    <source>
        <dbReference type="EMBL" id="ROR54230.1"/>
    </source>
</evidence>
<dbReference type="Proteomes" id="UP000275749">
    <property type="component" value="Unassembled WGS sequence"/>
</dbReference>
<feature type="transmembrane region" description="Helical" evidence="1">
    <location>
        <begin position="59"/>
        <end position="78"/>
    </location>
</feature>
<dbReference type="Pfam" id="PF10745">
    <property type="entry name" value="DUF2530"/>
    <property type="match status" value="1"/>
</dbReference>
<proteinExistence type="predicted"/>
<dbReference type="EMBL" id="RKHG01000001">
    <property type="protein sequence ID" value="ROR54230.1"/>
    <property type="molecule type" value="Genomic_DNA"/>
</dbReference>
<keyword evidence="1" id="KW-0472">Membrane</keyword>
<evidence type="ECO:0000313" key="3">
    <source>
        <dbReference type="Proteomes" id="UP000275749"/>
    </source>
</evidence>
<protein>
    <submittedName>
        <fullName evidence="2">Uncharacterized protein DUF2530</fullName>
    </submittedName>
</protein>